<reference evidence="3" key="1">
    <citation type="submission" date="2015-10" db="EMBL/GenBank/DDBJ databases">
        <title>Niche specialization of a soil ammonia-oxidizing archaeon, Candidatus Nitrosocosmicus oleophilus.</title>
        <authorList>
            <person name="Jung M.-Y."/>
            <person name="Rhee S.-K."/>
        </authorList>
    </citation>
    <scope>NUCLEOTIDE SEQUENCE [LARGE SCALE GENOMIC DNA]</scope>
    <source>
        <strain evidence="3">MY3</strain>
    </source>
</reference>
<dbReference type="PIRSF" id="PIRSF004681">
    <property type="entry name" value="UCP004681"/>
    <property type="match status" value="1"/>
</dbReference>
<gene>
    <name evidence="2" type="ORF">NMY3_01088</name>
</gene>
<accession>A0A654LY94</accession>
<dbReference type="Proteomes" id="UP000058925">
    <property type="component" value="Chromosome"/>
</dbReference>
<dbReference type="NCBIfam" id="TIGR00149">
    <property type="entry name" value="TIGR00149_YjbQ"/>
    <property type="match status" value="1"/>
</dbReference>
<proteinExistence type="inferred from homology"/>
<comment type="similarity">
    <text evidence="1">Belongs to the UPF0047 family.</text>
</comment>
<dbReference type="InterPro" id="IPR001602">
    <property type="entry name" value="UPF0047_YjbQ-like"/>
</dbReference>
<evidence type="ECO:0000313" key="3">
    <source>
        <dbReference type="Proteomes" id="UP000058925"/>
    </source>
</evidence>
<protein>
    <recommendedName>
        <fullName evidence="4">Secondary thiamine-phosphate synthase enzyme</fullName>
    </recommendedName>
</protein>
<evidence type="ECO:0000256" key="1">
    <source>
        <dbReference type="ARBA" id="ARBA00005534"/>
    </source>
</evidence>
<dbReference type="EMBL" id="CP012850">
    <property type="protein sequence ID" value="ALI35293.1"/>
    <property type="molecule type" value="Genomic_DNA"/>
</dbReference>
<dbReference type="AlphaFoldDB" id="A0A654LY94"/>
<evidence type="ECO:0000313" key="2">
    <source>
        <dbReference type="EMBL" id="ALI35293.1"/>
    </source>
</evidence>
<dbReference type="KEGG" id="taa:NMY3_01088"/>
<dbReference type="PANTHER" id="PTHR30615:SF8">
    <property type="entry name" value="UPF0047 PROTEIN C4A8.02C"/>
    <property type="match status" value="1"/>
</dbReference>
<dbReference type="Pfam" id="PF01894">
    <property type="entry name" value="YjbQ"/>
    <property type="match status" value="1"/>
</dbReference>
<sequence>MFRQILSCAIDDNEKFLLFIKIIQMLIQNMTVITKNIQIKSKSENDIIDITHQVSKIVKESKIENGAVIVFVVGSTAAITTIEYEPGLQNDFPDMLSRLVPKDIEYAHDNTWHDGNGHSHVRASLIGPSLAIPFIEGHLTLGTWQQIVLIEMDTRSRERKIILQVIGE</sequence>
<dbReference type="Gene3D" id="2.60.120.460">
    <property type="entry name" value="YjbQ-like"/>
    <property type="match status" value="1"/>
</dbReference>
<evidence type="ECO:0008006" key="4">
    <source>
        <dbReference type="Google" id="ProtNLM"/>
    </source>
</evidence>
<organism evidence="2 3">
    <name type="scientific">Candidatus Nitrosocosmicus oleophilus</name>
    <dbReference type="NCBI Taxonomy" id="1353260"/>
    <lineage>
        <taxon>Archaea</taxon>
        <taxon>Nitrososphaerota</taxon>
        <taxon>Nitrososphaeria</taxon>
        <taxon>Nitrososphaerales</taxon>
        <taxon>Nitrososphaeraceae</taxon>
        <taxon>Candidatus Nitrosocosmicus</taxon>
    </lineage>
</organism>
<keyword evidence="3" id="KW-1185">Reference proteome</keyword>
<dbReference type="PANTHER" id="PTHR30615">
    <property type="entry name" value="UNCHARACTERIZED PROTEIN YJBQ-RELATED"/>
    <property type="match status" value="1"/>
</dbReference>
<name>A0A654LY94_9ARCH</name>
<dbReference type="SUPFAM" id="SSF111038">
    <property type="entry name" value="YjbQ-like"/>
    <property type="match status" value="1"/>
</dbReference>
<dbReference type="InterPro" id="IPR035917">
    <property type="entry name" value="YjbQ-like_sf"/>
</dbReference>